<dbReference type="EMBL" id="QUOU01000001">
    <property type="protein sequence ID" value="REL28600.1"/>
    <property type="molecule type" value="Genomic_DNA"/>
</dbReference>
<dbReference type="AlphaFoldDB" id="A0A3E0TW01"/>
<comment type="caution">
    <text evidence="1">The sequence shown here is derived from an EMBL/GenBank/DDBJ whole genome shotgun (WGS) entry which is preliminary data.</text>
</comment>
<proteinExistence type="predicted"/>
<protein>
    <submittedName>
        <fullName evidence="1">Sporadically distributed protein, TIGR04141 family</fullName>
    </submittedName>
</protein>
<evidence type="ECO:0000313" key="1">
    <source>
        <dbReference type="EMBL" id="REL28600.1"/>
    </source>
</evidence>
<organism evidence="1 2">
    <name type="scientific">Thalassotalea euphylliae</name>
    <dbReference type="NCBI Taxonomy" id="1655234"/>
    <lineage>
        <taxon>Bacteria</taxon>
        <taxon>Pseudomonadati</taxon>
        <taxon>Pseudomonadota</taxon>
        <taxon>Gammaproteobacteria</taxon>
        <taxon>Alteromonadales</taxon>
        <taxon>Colwelliaceae</taxon>
        <taxon>Thalassotalea</taxon>
    </lineage>
</organism>
<gene>
    <name evidence="1" type="ORF">DXX93_19875</name>
</gene>
<reference evidence="1 2" key="1">
    <citation type="submission" date="2018-08" db="EMBL/GenBank/DDBJ databases">
        <title>Thalassotalea euphylliae genome.</title>
        <authorList>
            <person name="Summers S."/>
            <person name="Rice S.A."/>
            <person name="Freckelton M.L."/>
            <person name="Nedved B.T."/>
            <person name="Hadfield M.G."/>
        </authorList>
    </citation>
    <scope>NUCLEOTIDE SEQUENCE [LARGE SCALE GENOMIC DNA]</scope>
    <source>
        <strain evidence="1 2">H1</strain>
    </source>
</reference>
<dbReference type="OrthoDB" id="6401683at2"/>
<dbReference type="RefSeq" id="WP_116009631.1">
    <property type="nucleotide sequence ID" value="NZ_QUOU01000001.1"/>
</dbReference>
<dbReference type="Pfam" id="PF19614">
    <property type="entry name" value="DUF6119"/>
    <property type="match status" value="1"/>
</dbReference>
<accession>A0A3E0TW01</accession>
<dbReference type="InterPro" id="IPR026487">
    <property type="entry name" value="CHP04141"/>
</dbReference>
<dbReference type="NCBIfam" id="TIGR04141">
    <property type="entry name" value="TIGR04141 family sporadically distributed protein"/>
    <property type="match status" value="1"/>
</dbReference>
<name>A0A3E0TW01_9GAMM</name>
<dbReference type="Proteomes" id="UP000256478">
    <property type="component" value="Unassembled WGS sequence"/>
</dbReference>
<evidence type="ECO:0000313" key="2">
    <source>
        <dbReference type="Proteomes" id="UP000256478"/>
    </source>
</evidence>
<sequence length="546" mass="61115">MAVKKRSIELSVCLVKSEYADHLDSQLIDTSKCLAPFELDIGDSSTSLYIKKESKSQPGWIEFLASAPGVSAEMLGESLSIGATLIIRVSENTFILSFGQGHFLRNDEIIVREFGLKVVLNSIVADDIRSLDKATGELTSLNARTQSSKGGDIYNLLIDTEMDFLQALSAKVRDEFTDLFGVKISGRDVLKISPKIDIFDLVPTLTACYNQYKKPLPSEFTWVDNIKRVTDKPLIADLKNELVVLLNSSSAKDLAWLGEPEVVDHEQLQGYSFTEKSKELDLFLRLDHLLEVLEKKSGSKPFTIKILENQTIWARMSDGRVLYSWSAYRCINTEIKYKGNTYLLRSGEWFNLASSYQQAVDDALKPIPINKIKLPAYTHNSEGLYNNDAATQIGGHCLDAKNIIHGGRHSKIEFCDLLQVKSHTNLIHVKRYSGSATLSHLFYQAQVSSELLKVDADFRKKLNEKLPAEAKFTDVFATPNTDNYHVVFGIVTKKNLPLDLPFFSKITLKNAHRSLIALGYKVSITVIDIEQNIDVKSIAPIKAKLS</sequence>